<dbReference type="RefSeq" id="WP_394407266.1">
    <property type="nucleotide sequence ID" value="NZ_JBIGIC010000003.1"/>
</dbReference>
<dbReference type="EMBL" id="JBIGIC010000003">
    <property type="protein sequence ID" value="MFG6486248.1"/>
    <property type="molecule type" value="Genomic_DNA"/>
</dbReference>
<organism evidence="1 2">
    <name type="scientific">Pelomonas candidula</name>
    <dbReference type="NCBI Taxonomy" id="3299025"/>
    <lineage>
        <taxon>Bacteria</taxon>
        <taxon>Pseudomonadati</taxon>
        <taxon>Pseudomonadota</taxon>
        <taxon>Betaproteobacteria</taxon>
        <taxon>Burkholderiales</taxon>
        <taxon>Sphaerotilaceae</taxon>
        <taxon>Roseateles</taxon>
    </lineage>
</organism>
<evidence type="ECO:0000313" key="1">
    <source>
        <dbReference type="EMBL" id="MFG6486248.1"/>
    </source>
</evidence>
<dbReference type="Proteomes" id="UP001606134">
    <property type="component" value="Unassembled WGS sequence"/>
</dbReference>
<dbReference type="GO" id="GO:0016740">
    <property type="term" value="F:transferase activity"/>
    <property type="evidence" value="ECO:0007669"/>
    <property type="project" value="UniProtKB-KW"/>
</dbReference>
<sequence length="306" mass="34139">MTDDYIATVRLLLDIAQTVFQSGLFAMKGGTALNLFVQDMPRLSVDIDVVFIDHAPDREAALAAIGVELRNIQQTLQSRGLDVHLPANAKGDEVRLSVRSADVQVKVEVNFVFRGTVMPVQAQALASSAQDLFTTEVTLPVLAAPELYGSKLVAAMDRQHPRDIFDVMHMLQRFGWASEVVDCFVAYLAGHNRPVHEVLFGPAKSLEPAFTNEFVGMTREPVSLEALTQTQAQLRHELPRQLSADHRAFLLSLVRGEPTWSLMRFEQLQALPAIRWKLQNLGTLKRRDPGRFEEQERLLAEGFAGL</sequence>
<keyword evidence="1" id="KW-0808">Transferase</keyword>
<gene>
    <name evidence="1" type="ORF">ACG04R_06160</name>
</gene>
<reference evidence="1 2" key="1">
    <citation type="submission" date="2024-08" db="EMBL/GenBank/DDBJ databases">
        <authorList>
            <person name="Lu H."/>
        </authorList>
    </citation>
    <scope>NUCLEOTIDE SEQUENCE [LARGE SCALE GENOMIC DNA]</scope>
    <source>
        <strain evidence="1 2">BYS78W</strain>
    </source>
</reference>
<accession>A0ABW7H8L2</accession>
<evidence type="ECO:0000313" key="2">
    <source>
        <dbReference type="Proteomes" id="UP001606134"/>
    </source>
</evidence>
<comment type="caution">
    <text evidence="1">The sequence shown here is derived from an EMBL/GenBank/DDBJ whole genome shotgun (WGS) entry which is preliminary data.</text>
</comment>
<name>A0ABW7H8L2_9BURK</name>
<proteinExistence type="predicted"/>
<keyword evidence="2" id="KW-1185">Reference proteome</keyword>
<protein>
    <submittedName>
        <fullName evidence="1">Nucleotidyl transferase AbiEii/AbiGii toxin family protein</fullName>
    </submittedName>
</protein>
<dbReference type="InterPro" id="IPR014942">
    <property type="entry name" value="AbiEii"/>
</dbReference>
<dbReference type="Pfam" id="PF08843">
    <property type="entry name" value="AbiEii"/>
    <property type="match status" value="1"/>
</dbReference>
<dbReference type="Gene3D" id="3.10.450.620">
    <property type="entry name" value="JHP933, nucleotidyltransferase-like core domain"/>
    <property type="match status" value="1"/>
</dbReference>